<dbReference type="NCBIfam" id="TIGR00103">
    <property type="entry name" value="DNA_YbaB_EbfC"/>
    <property type="match status" value="1"/>
</dbReference>
<dbReference type="GO" id="GO:0005829">
    <property type="term" value="C:cytosol"/>
    <property type="evidence" value="ECO:0007669"/>
    <property type="project" value="TreeGrafter"/>
</dbReference>
<reference evidence="5" key="1">
    <citation type="submission" date="2018-09" db="EMBL/GenBank/DDBJ databases">
        <authorList>
            <person name="Manzano-Marin A."/>
            <person name="Manzano-Marin A."/>
        </authorList>
    </citation>
    <scope>NUCLEOTIDE SEQUENCE [LARGE SCALE GENOMIC DNA]</scope>
    <source>
        <strain evidence="5">BuCistrobi</strain>
    </source>
</reference>
<keyword evidence="3" id="KW-0175">Coiled coil</keyword>
<evidence type="ECO:0000256" key="1">
    <source>
        <dbReference type="ARBA" id="ARBA00023125"/>
    </source>
</evidence>
<dbReference type="PANTHER" id="PTHR33449:SF1">
    <property type="entry name" value="NUCLEOID-ASSOCIATED PROTEIN YBAB"/>
    <property type="match status" value="1"/>
</dbReference>
<keyword evidence="1 2" id="KW-0238">DNA-binding</keyword>
<dbReference type="InterPro" id="IPR004401">
    <property type="entry name" value="YbaB/EbfC"/>
</dbReference>
<dbReference type="GO" id="GO:0043590">
    <property type="term" value="C:bacterial nucleoid"/>
    <property type="evidence" value="ECO:0007669"/>
    <property type="project" value="UniProtKB-UniRule"/>
</dbReference>
<comment type="function">
    <text evidence="2">Binds to DNA and alters its conformation. May be involved in regulation of gene expression, nucleoid organization and DNA protection.</text>
</comment>
<comment type="similarity">
    <text evidence="2">Belongs to the YbaB/EbfC family.</text>
</comment>
<evidence type="ECO:0000256" key="3">
    <source>
        <dbReference type="SAM" id="Coils"/>
    </source>
</evidence>
<dbReference type="PANTHER" id="PTHR33449">
    <property type="entry name" value="NUCLEOID-ASSOCIATED PROTEIN YBAB"/>
    <property type="match status" value="1"/>
</dbReference>
<feature type="coiled-coil region" evidence="3">
    <location>
        <begin position="7"/>
        <end position="34"/>
    </location>
</feature>
<sequence>MYTNEKISDFMKQAQKMQQKMEKIKKEINATEIKGTSGAGLVTVTMLGNYYCKCITIHNEAWNEKNKIFLQDLVVSAVNNAVEKIIILQKKKLSLESSILDESNQ</sequence>
<dbReference type="Pfam" id="PF02575">
    <property type="entry name" value="YbaB_DNA_bd"/>
    <property type="match status" value="1"/>
</dbReference>
<dbReference type="Proteomes" id="UP000271849">
    <property type="component" value="Chromosome"/>
</dbReference>
<dbReference type="InterPro" id="IPR036894">
    <property type="entry name" value="YbaB-like_sf"/>
</dbReference>
<dbReference type="STRING" id="1921549.GCA_900128825_00313"/>
<comment type="subcellular location">
    <subcellularLocation>
        <location evidence="2">Cytoplasm</location>
        <location evidence="2">Nucleoid</location>
    </subcellularLocation>
</comment>
<dbReference type="SUPFAM" id="SSF82607">
    <property type="entry name" value="YbaB-like"/>
    <property type="match status" value="1"/>
</dbReference>
<proteinExistence type="inferred from homology"/>
<dbReference type="AlphaFoldDB" id="A0A3B1DS00"/>
<evidence type="ECO:0000313" key="4">
    <source>
        <dbReference type="EMBL" id="VAX76754.1"/>
    </source>
</evidence>
<dbReference type="HAMAP" id="MF_00274">
    <property type="entry name" value="DNA_YbaB_EbfC"/>
    <property type="match status" value="1"/>
</dbReference>
<name>A0A3B1DS00_9GAMM</name>
<protein>
    <recommendedName>
        <fullName evidence="2">Nucleoid-associated protein BUCINSTRO3249_0312</fullName>
    </recommendedName>
</protein>
<organism evidence="4 5">
    <name type="scientific">Buchnera aphidicola</name>
    <name type="common">Cinara strobi</name>
    <dbReference type="NCBI Taxonomy" id="1921549"/>
    <lineage>
        <taxon>Bacteria</taxon>
        <taxon>Pseudomonadati</taxon>
        <taxon>Pseudomonadota</taxon>
        <taxon>Gammaproteobacteria</taxon>
        <taxon>Enterobacterales</taxon>
        <taxon>Erwiniaceae</taxon>
        <taxon>Buchnera</taxon>
    </lineage>
</organism>
<evidence type="ECO:0000256" key="2">
    <source>
        <dbReference type="HAMAP-Rule" id="MF_00274"/>
    </source>
</evidence>
<dbReference type="EMBL" id="LR025085">
    <property type="protein sequence ID" value="VAX76754.1"/>
    <property type="molecule type" value="Genomic_DNA"/>
</dbReference>
<dbReference type="Gene3D" id="3.30.1310.10">
    <property type="entry name" value="Nucleoid-associated protein YbaB-like domain"/>
    <property type="match status" value="1"/>
</dbReference>
<dbReference type="GO" id="GO:0003677">
    <property type="term" value="F:DNA binding"/>
    <property type="evidence" value="ECO:0007669"/>
    <property type="project" value="UniProtKB-UniRule"/>
</dbReference>
<keyword evidence="2" id="KW-0963">Cytoplasm</keyword>
<dbReference type="RefSeq" id="WP_158349175.1">
    <property type="nucleotide sequence ID" value="NZ_LR025085.1"/>
</dbReference>
<evidence type="ECO:0000313" key="5">
    <source>
        <dbReference type="Proteomes" id="UP000271849"/>
    </source>
</evidence>
<dbReference type="OrthoDB" id="9808738at2"/>
<accession>A0A3B1DS00</accession>
<gene>
    <name evidence="4" type="primary">ybaB</name>
    <name evidence="4" type="ORF">BUCINSTRO3249_0312</name>
</gene>
<comment type="subunit">
    <text evidence="2">Homodimer.</text>
</comment>